<keyword evidence="2" id="KW-0645">Protease</keyword>
<keyword evidence="5" id="KW-0862">Zinc</keyword>
<feature type="domain" description="Peptidase M13 C-terminal" evidence="9">
    <location>
        <begin position="578"/>
        <end position="613"/>
    </location>
</feature>
<dbReference type="InterPro" id="IPR042089">
    <property type="entry name" value="Peptidase_M13_dom_2"/>
</dbReference>
<evidence type="ECO:0000256" key="7">
    <source>
        <dbReference type="SAM" id="MobiDB-lite"/>
    </source>
</evidence>
<evidence type="ECO:0000256" key="3">
    <source>
        <dbReference type="ARBA" id="ARBA00022723"/>
    </source>
</evidence>
<dbReference type="Pfam" id="PF05649">
    <property type="entry name" value="Peptidase_M13_N"/>
    <property type="match status" value="1"/>
</dbReference>
<dbReference type="OrthoDB" id="6475849at2759"/>
<dbReference type="EMBL" id="JAERUA010000020">
    <property type="protein sequence ID" value="KAI1885807.1"/>
    <property type="molecule type" value="Genomic_DNA"/>
</dbReference>
<reference evidence="11" key="1">
    <citation type="submission" date="2021-01" db="EMBL/GenBank/DDBJ databases">
        <authorList>
            <person name="Zahm M."/>
            <person name="Roques C."/>
            <person name="Cabau C."/>
            <person name="Klopp C."/>
            <person name="Donnadieu C."/>
            <person name="Jouanno E."/>
            <person name="Lampietro C."/>
            <person name="Louis A."/>
            <person name="Herpin A."/>
            <person name="Echchiki A."/>
            <person name="Berthelot C."/>
            <person name="Parey E."/>
            <person name="Roest-Crollius H."/>
            <person name="Braasch I."/>
            <person name="Postlethwait J."/>
            <person name="Bobe J."/>
            <person name="Montfort J."/>
            <person name="Bouchez O."/>
            <person name="Begum T."/>
            <person name="Mejri S."/>
            <person name="Adams A."/>
            <person name="Chen W.-J."/>
            <person name="Guiguen Y."/>
        </authorList>
    </citation>
    <scope>NUCLEOTIDE SEQUENCE</scope>
    <source>
        <tissue evidence="11">Blood</tissue>
    </source>
</reference>
<evidence type="ECO:0000256" key="5">
    <source>
        <dbReference type="ARBA" id="ARBA00022833"/>
    </source>
</evidence>
<proteinExistence type="predicted"/>
<dbReference type="Proteomes" id="UP000829720">
    <property type="component" value="Unassembled WGS sequence"/>
</dbReference>
<evidence type="ECO:0000256" key="1">
    <source>
        <dbReference type="ARBA" id="ARBA00001947"/>
    </source>
</evidence>
<keyword evidence="6" id="KW-0482">Metalloprotease</keyword>
<comment type="caution">
    <text evidence="11">The sequence shown here is derived from an EMBL/GenBank/DDBJ whole genome shotgun (WGS) entry which is preliminary data.</text>
</comment>
<dbReference type="PROSITE" id="PS51885">
    <property type="entry name" value="NEPRILYSIN"/>
    <property type="match status" value="1"/>
</dbReference>
<keyword evidence="8" id="KW-0472">Membrane</keyword>
<keyword evidence="4" id="KW-0378">Hydrolase</keyword>
<dbReference type="InterPro" id="IPR000718">
    <property type="entry name" value="Peptidase_M13"/>
</dbReference>
<organism evidence="11 12">
    <name type="scientific">Albula goreensis</name>
    <dbReference type="NCBI Taxonomy" id="1534307"/>
    <lineage>
        <taxon>Eukaryota</taxon>
        <taxon>Metazoa</taxon>
        <taxon>Chordata</taxon>
        <taxon>Craniata</taxon>
        <taxon>Vertebrata</taxon>
        <taxon>Euteleostomi</taxon>
        <taxon>Actinopterygii</taxon>
        <taxon>Neopterygii</taxon>
        <taxon>Teleostei</taxon>
        <taxon>Albuliformes</taxon>
        <taxon>Albulidae</taxon>
        <taxon>Albula</taxon>
    </lineage>
</organism>
<dbReference type="PANTHER" id="PTHR11733">
    <property type="entry name" value="ZINC METALLOPROTEASE FAMILY M13 NEPRILYSIN-RELATED"/>
    <property type="match status" value="1"/>
</dbReference>
<dbReference type="InterPro" id="IPR008753">
    <property type="entry name" value="Peptidase_M13_N"/>
</dbReference>
<dbReference type="InterPro" id="IPR018497">
    <property type="entry name" value="Peptidase_M13_C"/>
</dbReference>
<feature type="region of interest" description="Disordered" evidence="7">
    <location>
        <begin position="104"/>
        <end position="126"/>
    </location>
</feature>
<keyword evidence="8" id="KW-0812">Transmembrane</keyword>
<gene>
    <name evidence="11" type="ORF">AGOR_G00207590</name>
</gene>
<dbReference type="SUPFAM" id="SSF55486">
    <property type="entry name" value="Metalloproteases ('zincins'), catalytic domain"/>
    <property type="match status" value="1"/>
</dbReference>
<sequence>MIDNPPASQPESDQLKPCHWGQKCRILPWLICLSFISILLGLGLFYHTPSDTASSPEMSQRVPSPCLTPACLKAAARLSITKDPFIQPCEYFLGSCGAEGQAAATRGRQRGKGPSKGKRGLEEWAAGKKRRERAVNSVTDTQTNTDTSPYKLSDRQTALLQVIREILESPNRPGPANSAEKKVRRFYSSCMDTKTIEQLGSQPVLKLIDKLGGWALSGKWKHSDFNFTLSLLMKEYSTFPFFNVYVGRDPENSVSDRKYVQIDQPEFQIPVEWDSKEKKSKLKPQNVQQFLYFHLQLLGLLGVHAQSTNLHTGLFLQLSSQLALASSPLSHRLQKQLLYQRMTVSELQAAAPAIDWLGCLQATFHPLPILQSDQVLLHNLPYITHMSRTISKWQQSQEISVSDPLHTFMVLSLLHKVMPALNSKFTDIQRNLSIKLGETQEVVPLWKKCVLEAEKGFDTVMFPLLRERVGAKEAEEMMQDIYSSLKSRLSTLKWRDKKSHSSVLNRVGSLTPRLSTNKEILSQEKIEQQYSGVPVSEDAYFSNYLQLLSLQRKRRNKLFSQTSAPDILSFVPSLSGTEMNIPLGMFAPPFFHPSYPRAVNYGILGTLMAKEILKLLLPDVQSQSESPQRVSECVWAHYLRLTESSRKADPPPLTPSQQQEIWAYSTSLLSFHGETSLSNLSHTHLFLTSFAQINCDSDPFNEPLPFEPLFLVTVICMSSDLCPRPMTCSYTSQQTLSQEC</sequence>
<dbReference type="AlphaFoldDB" id="A0A8T3CPQ6"/>
<dbReference type="PANTHER" id="PTHR11733:SF128">
    <property type="entry name" value="KELL BLOOD GROUP GLYCOPROTEIN"/>
    <property type="match status" value="1"/>
</dbReference>
<comment type="cofactor">
    <cofactor evidence="1">
        <name>Zn(2+)</name>
        <dbReference type="ChEBI" id="CHEBI:29105"/>
    </cofactor>
</comment>
<dbReference type="GO" id="GO:0004222">
    <property type="term" value="F:metalloendopeptidase activity"/>
    <property type="evidence" value="ECO:0007669"/>
    <property type="project" value="InterPro"/>
</dbReference>
<evidence type="ECO:0000256" key="6">
    <source>
        <dbReference type="ARBA" id="ARBA00023049"/>
    </source>
</evidence>
<evidence type="ECO:0000256" key="4">
    <source>
        <dbReference type="ARBA" id="ARBA00022801"/>
    </source>
</evidence>
<keyword evidence="3" id="KW-0479">Metal-binding</keyword>
<name>A0A8T3CPQ6_9TELE</name>
<dbReference type="GO" id="GO:0005886">
    <property type="term" value="C:plasma membrane"/>
    <property type="evidence" value="ECO:0007669"/>
    <property type="project" value="TreeGrafter"/>
</dbReference>
<evidence type="ECO:0000313" key="12">
    <source>
        <dbReference type="Proteomes" id="UP000829720"/>
    </source>
</evidence>
<evidence type="ECO:0000256" key="8">
    <source>
        <dbReference type="SAM" id="Phobius"/>
    </source>
</evidence>
<evidence type="ECO:0000259" key="10">
    <source>
        <dbReference type="Pfam" id="PF05649"/>
    </source>
</evidence>
<dbReference type="Pfam" id="PF01431">
    <property type="entry name" value="Peptidase_M13"/>
    <property type="match status" value="1"/>
</dbReference>
<evidence type="ECO:0000259" key="9">
    <source>
        <dbReference type="Pfam" id="PF01431"/>
    </source>
</evidence>
<feature type="domain" description="Peptidase M13 N-terminal" evidence="10">
    <location>
        <begin position="146"/>
        <end position="512"/>
    </location>
</feature>
<dbReference type="GO" id="GO:0046872">
    <property type="term" value="F:metal ion binding"/>
    <property type="evidence" value="ECO:0007669"/>
    <property type="project" value="UniProtKB-KW"/>
</dbReference>
<dbReference type="Gene3D" id="1.10.1380.10">
    <property type="entry name" value="Neutral endopeptidase , domain2"/>
    <property type="match status" value="1"/>
</dbReference>
<evidence type="ECO:0000256" key="2">
    <source>
        <dbReference type="ARBA" id="ARBA00022670"/>
    </source>
</evidence>
<keyword evidence="8" id="KW-1133">Transmembrane helix</keyword>
<keyword evidence="12" id="KW-1185">Reference proteome</keyword>
<accession>A0A8T3CPQ6</accession>
<feature type="compositionally biased region" description="Basic residues" evidence="7">
    <location>
        <begin position="107"/>
        <end position="118"/>
    </location>
</feature>
<dbReference type="GO" id="GO:0016485">
    <property type="term" value="P:protein processing"/>
    <property type="evidence" value="ECO:0007669"/>
    <property type="project" value="TreeGrafter"/>
</dbReference>
<evidence type="ECO:0000313" key="11">
    <source>
        <dbReference type="EMBL" id="KAI1885807.1"/>
    </source>
</evidence>
<protein>
    <submittedName>
        <fullName evidence="11">Uncharacterized protein</fullName>
    </submittedName>
</protein>
<feature type="transmembrane region" description="Helical" evidence="8">
    <location>
        <begin position="26"/>
        <end position="46"/>
    </location>
</feature>